<evidence type="ECO:0000313" key="2">
    <source>
        <dbReference type="Proteomes" id="UP000077245"/>
    </source>
</evidence>
<reference evidence="1 2" key="1">
    <citation type="submission" date="2016-04" db="EMBL/GenBank/DDBJ databases">
        <title>Genome sequence of Methanobrevibacter curvatus DSM 11111.</title>
        <authorList>
            <person name="Poehlein A."/>
            <person name="Seedorf H."/>
            <person name="Daniel R."/>
        </authorList>
    </citation>
    <scope>NUCLEOTIDE SEQUENCE [LARGE SCALE GENOMIC DNA]</scope>
    <source>
        <strain evidence="1 2">DSM 11111</strain>
    </source>
</reference>
<keyword evidence="2" id="KW-1185">Reference proteome</keyword>
<gene>
    <name evidence="1" type="ORF">MBCUR_00100</name>
</gene>
<dbReference type="AlphaFoldDB" id="A0A166ERM0"/>
<sequence>MTIGPPQATGSFNGLAANKRNLKPFSPALTLIISPSSKIATVFSSTNSLFPKYPSR</sequence>
<protein>
    <submittedName>
        <fullName evidence="1">Uncharacterized protein</fullName>
    </submittedName>
</protein>
<accession>A0A166ERM0</accession>
<dbReference type="EMBL" id="LWMV01000002">
    <property type="protein sequence ID" value="KZX16934.1"/>
    <property type="molecule type" value="Genomic_DNA"/>
</dbReference>
<evidence type="ECO:0000313" key="1">
    <source>
        <dbReference type="EMBL" id="KZX16934.1"/>
    </source>
</evidence>
<dbReference type="Proteomes" id="UP000077245">
    <property type="component" value="Unassembled WGS sequence"/>
</dbReference>
<proteinExistence type="predicted"/>
<name>A0A166ERM0_9EURY</name>
<organism evidence="1 2">
    <name type="scientific">Methanobrevibacter curvatus</name>
    <dbReference type="NCBI Taxonomy" id="49547"/>
    <lineage>
        <taxon>Archaea</taxon>
        <taxon>Methanobacteriati</taxon>
        <taxon>Methanobacteriota</taxon>
        <taxon>Methanomada group</taxon>
        <taxon>Methanobacteria</taxon>
        <taxon>Methanobacteriales</taxon>
        <taxon>Methanobacteriaceae</taxon>
        <taxon>Methanobrevibacter</taxon>
    </lineage>
</organism>
<comment type="caution">
    <text evidence="1">The sequence shown here is derived from an EMBL/GenBank/DDBJ whole genome shotgun (WGS) entry which is preliminary data.</text>
</comment>